<keyword evidence="6 10" id="KW-1133">Transmembrane helix</keyword>
<dbReference type="AlphaFoldDB" id="A0A7M7LRZ6"/>
<dbReference type="RefSeq" id="XP_006565947.2">
    <property type="nucleotide sequence ID" value="XM_006565884.3"/>
</dbReference>
<reference evidence="11" key="1">
    <citation type="submission" date="2021-01" db="UniProtKB">
        <authorList>
            <consortium name="EnsemblMetazoa"/>
        </authorList>
    </citation>
    <scope>IDENTIFICATION</scope>
    <source>
        <strain evidence="11">DH4</strain>
    </source>
</reference>
<evidence type="ECO:0000256" key="7">
    <source>
        <dbReference type="ARBA" id="ARBA00023136"/>
    </source>
</evidence>
<evidence type="ECO:0000256" key="5">
    <source>
        <dbReference type="ARBA" id="ARBA00022725"/>
    </source>
</evidence>
<dbReference type="PANTHER" id="PTHR21137">
    <property type="entry name" value="ODORANT RECEPTOR"/>
    <property type="match status" value="1"/>
</dbReference>
<keyword evidence="8 10" id="KW-0675">Receptor</keyword>
<dbReference type="Proteomes" id="UP000005203">
    <property type="component" value="Linkage group LG2"/>
</dbReference>
<dbReference type="Pfam" id="PF02949">
    <property type="entry name" value="7tm_6"/>
    <property type="match status" value="1"/>
</dbReference>
<feature type="transmembrane region" description="Helical" evidence="10">
    <location>
        <begin position="110"/>
        <end position="127"/>
    </location>
</feature>
<evidence type="ECO:0000256" key="2">
    <source>
        <dbReference type="ARBA" id="ARBA00022475"/>
    </source>
</evidence>
<keyword evidence="5 10" id="KW-0552">Olfaction</keyword>
<evidence type="ECO:0000256" key="10">
    <source>
        <dbReference type="RuleBase" id="RU351113"/>
    </source>
</evidence>
<dbReference type="GO" id="GO:0007165">
    <property type="term" value="P:signal transduction"/>
    <property type="evidence" value="ECO:0007669"/>
    <property type="project" value="UniProtKB-KW"/>
</dbReference>
<keyword evidence="7 10" id="KW-0472">Membrane</keyword>
<dbReference type="PANTHER" id="PTHR21137:SF35">
    <property type="entry name" value="ODORANT RECEPTOR 19A-RELATED"/>
    <property type="match status" value="1"/>
</dbReference>
<comment type="similarity">
    <text evidence="10">Belongs to the insect chemoreceptor superfamily. Heteromeric odorant receptor channel (TC 1.A.69) family.</text>
</comment>
<evidence type="ECO:0000256" key="8">
    <source>
        <dbReference type="ARBA" id="ARBA00023170"/>
    </source>
</evidence>
<comment type="subcellular location">
    <subcellularLocation>
        <location evidence="1 10">Cell membrane</location>
        <topology evidence="1 10">Multi-pass membrane protein</topology>
    </subcellularLocation>
</comment>
<feature type="transmembrane region" description="Helical" evidence="10">
    <location>
        <begin position="244"/>
        <end position="266"/>
    </location>
</feature>
<evidence type="ECO:0000313" key="13">
    <source>
        <dbReference type="RefSeq" id="XP_006565947.2"/>
    </source>
</evidence>
<keyword evidence="3 10" id="KW-0716">Sensory transduction</keyword>
<feature type="transmembrane region" description="Helical" evidence="10">
    <location>
        <begin position="219"/>
        <end position="237"/>
    </location>
</feature>
<proteinExistence type="inferred from homology"/>
<dbReference type="GO" id="GO:0005886">
    <property type="term" value="C:plasma membrane"/>
    <property type="evidence" value="ECO:0007669"/>
    <property type="project" value="UniProtKB-SubCell"/>
</dbReference>
<evidence type="ECO:0000256" key="3">
    <source>
        <dbReference type="ARBA" id="ARBA00022606"/>
    </source>
</evidence>
<accession>A0A7M7LRZ6</accession>
<comment type="caution">
    <text evidence="10">Lacks conserved residue(s) required for the propagation of feature annotation.</text>
</comment>
<keyword evidence="9 10" id="KW-0807">Transducer</keyword>
<dbReference type="GO" id="GO:0005549">
    <property type="term" value="F:odorant binding"/>
    <property type="evidence" value="ECO:0007669"/>
    <property type="project" value="InterPro"/>
</dbReference>
<feature type="transmembrane region" description="Helical" evidence="10">
    <location>
        <begin position="168"/>
        <end position="187"/>
    </location>
</feature>
<dbReference type="GeneID" id="102655825"/>
<dbReference type="KEGG" id="ame:102655825"/>
<protein>
    <recommendedName>
        <fullName evidence="10">Odorant receptor</fullName>
    </recommendedName>
</protein>
<evidence type="ECO:0000313" key="11">
    <source>
        <dbReference type="EnsemblMetazoa" id="XP_006565947"/>
    </source>
</evidence>
<dbReference type="InterPro" id="IPR004117">
    <property type="entry name" value="7tm6_olfct_rcpt"/>
</dbReference>
<feature type="transmembrane region" description="Helical" evidence="10">
    <location>
        <begin position="339"/>
        <end position="359"/>
    </location>
</feature>
<accession>A0A8B6Z5N3</accession>
<keyword evidence="2" id="KW-1003">Cell membrane</keyword>
<feature type="transmembrane region" description="Helical" evidence="10">
    <location>
        <begin position="77"/>
        <end position="98"/>
    </location>
</feature>
<evidence type="ECO:0000256" key="6">
    <source>
        <dbReference type="ARBA" id="ARBA00022989"/>
    </source>
</evidence>
<keyword evidence="4 10" id="KW-0812">Transmembrane</keyword>
<evidence type="ECO:0000256" key="9">
    <source>
        <dbReference type="ARBA" id="ARBA00023224"/>
    </source>
</evidence>
<organism evidence="11">
    <name type="scientific">Apis mellifera</name>
    <name type="common">Honeybee</name>
    <dbReference type="NCBI Taxonomy" id="7460"/>
    <lineage>
        <taxon>Eukaryota</taxon>
        <taxon>Metazoa</taxon>
        <taxon>Ecdysozoa</taxon>
        <taxon>Arthropoda</taxon>
        <taxon>Hexapoda</taxon>
        <taxon>Insecta</taxon>
        <taxon>Pterygota</taxon>
        <taxon>Neoptera</taxon>
        <taxon>Endopterygota</taxon>
        <taxon>Hymenoptera</taxon>
        <taxon>Apocrita</taxon>
        <taxon>Aculeata</taxon>
        <taxon>Apoidea</taxon>
        <taxon>Anthophila</taxon>
        <taxon>Apidae</taxon>
        <taxon>Apis</taxon>
    </lineage>
</organism>
<name>A0A7M7LRZ6_APIME</name>
<reference evidence="13" key="2">
    <citation type="submission" date="2025-04" db="UniProtKB">
        <authorList>
            <consortium name="RefSeq"/>
        </authorList>
    </citation>
    <scope>IDENTIFICATION</scope>
    <source>
        <strain evidence="13">DH4</strain>
        <tissue evidence="13">Whole body</tissue>
    </source>
</reference>
<evidence type="ECO:0000256" key="4">
    <source>
        <dbReference type="ARBA" id="ARBA00022692"/>
    </source>
</evidence>
<evidence type="ECO:0000256" key="1">
    <source>
        <dbReference type="ARBA" id="ARBA00004651"/>
    </source>
</evidence>
<dbReference type="OrthoDB" id="7539170at2759"/>
<gene>
    <name evidence="13" type="primary">LOC102655825</name>
</gene>
<dbReference type="GO" id="GO:0004984">
    <property type="term" value="F:olfactory receptor activity"/>
    <property type="evidence" value="ECO:0007669"/>
    <property type="project" value="InterPro"/>
</dbReference>
<dbReference type="OMA" id="AIMEWES"/>
<sequence length="434" mass="50188">MAQAHPCFRIIINPQTLSVRRELSSSNKEPIMSSVKINQDIKNNINFSIKYSRLILKMIGLWPIFDKSSTIHKYLQWLYNVICYSLIMFIIISGWIYISLEVENIYDRLKFVSLMSFCMLSITKYHLINIHKDDVRECVKRIEWDWKNISYSEDREIMLMNANFGKRLIIVTTTVTYSGFVFFYIAVPMKIGKIPAPDANISFIPTMFPFPKYIADVRYSPINEIVFLAQFICGFLLHGITSSVCSLAAILTVHACGQIQVMMVWLKHLIDGRLDMCNSIDQRIATIVNQHVRILKFLSLIEKILQQVSYMEFLECTMNVCLLGYCAIMEWESNHLTEVITYLILLITIIFNIFIFCYIGELLANQSRNIGEVTYMIEWYQLFGKKKLCCVLIIAMSNSSTKLTAGNLIELSMSTFSDVIKTSFAFLNVLRTLT</sequence>
<dbReference type="EnsemblMetazoa" id="XM_006565884">
    <property type="protein sequence ID" value="XP_006565947"/>
    <property type="gene ID" value="LOC102655825"/>
</dbReference>
<evidence type="ECO:0000313" key="12">
    <source>
        <dbReference type="Proteomes" id="UP000005203"/>
    </source>
</evidence>
<keyword evidence="12" id="KW-1185">Reference proteome</keyword>